<evidence type="ECO:0000259" key="1">
    <source>
        <dbReference type="Pfam" id="PF19489"/>
    </source>
</evidence>
<dbReference type="AlphaFoldDB" id="A0A1D9GHD1"/>
<dbReference type="InterPro" id="IPR045795">
    <property type="entry name" value="SLT_4"/>
</dbReference>
<protein>
    <submittedName>
        <fullName evidence="2">Lysozyme-like domain containing protein</fullName>
    </submittedName>
</protein>
<proteinExistence type="predicted"/>
<accession>A0A1D9GHD1</accession>
<feature type="domain" description="Transglycosylase SLT" evidence="1">
    <location>
        <begin position="58"/>
        <end position="229"/>
    </location>
</feature>
<dbReference type="InterPro" id="IPR023346">
    <property type="entry name" value="Lysozyme-like_dom_sf"/>
</dbReference>
<dbReference type="OrthoDB" id="9789144at2"/>
<dbReference type="SUPFAM" id="SSF53955">
    <property type="entry name" value="Lysozyme-like"/>
    <property type="match status" value="1"/>
</dbReference>
<name>A0A1D9GHD1_9GAMM</name>
<dbReference type="EMBL" id="CP017715">
    <property type="protein sequence ID" value="AOY86934.1"/>
    <property type="molecule type" value="Genomic_DNA"/>
</dbReference>
<dbReference type="Pfam" id="PF19489">
    <property type="entry name" value="SLT_4"/>
    <property type="match status" value="1"/>
</dbReference>
<dbReference type="KEGG" id="msq:BKP64_01370"/>
<dbReference type="Gene3D" id="1.10.530.10">
    <property type="match status" value="1"/>
</dbReference>
<keyword evidence="3" id="KW-1185">Reference proteome</keyword>
<dbReference type="Proteomes" id="UP000177445">
    <property type="component" value="Chromosome"/>
</dbReference>
<evidence type="ECO:0000313" key="2">
    <source>
        <dbReference type="EMBL" id="AOY86934.1"/>
    </source>
</evidence>
<reference evidence="2 3" key="1">
    <citation type="submission" date="2016-10" db="EMBL/GenBank/DDBJ databases">
        <title>Marinobacter salinus sp. nov., a moderately halophilic bacterium isolated from a tidal flat environment.</title>
        <authorList>
            <person name="Park S.-J."/>
        </authorList>
    </citation>
    <scope>NUCLEOTIDE SEQUENCE [LARGE SCALE GENOMIC DNA]</scope>
    <source>
        <strain evidence="2 3">Hb8</strain>
    </source>
</reference>
<evidence type="ECO:0000313" key="3">
    <source>
        <dbReference type="Proteomes" id="UP000177445"/>
    </source>
</evidence>
<sequence length="246" mass="29324">MGSGDDSLVGKFKKPWRRRKRRQQTRLDVWRSRTKWYGLPLLGLLVATWATLRFSLLAPAPPANTDDLCEIFREHPVWYDYAKESERRWGTPVATQIAFVYYESSFRSHAQPPRSRLWGFIPWARPTTAYGYAQALDPAWREYLEANGDGWFTVRTDMEHALDFVGWYNHLTHRQLGISFYNPRSLYLAYHEGRGGFSRQTYARKPDITALAARVQKRAFRYDIQLQSCEQEFQCWRWYQFWPFCR</sequence>
<gene>
    <name evidence="2" type="ORF">BKP64_01370</name>
</gene>
<organism evidence="2 3">
    <name type="scientific">Marinobacter salinus</name>
    <dbReference type="NCBI Taxonomy" id="1874317"/>
    <lineage>
        <taxon>Bacteria</taxon>
        <taxon>Pseudomonadati</taxon>
        <taxon>Pseudomonadota</taxon>
        <taxon>Gammaproteobacteria</taxon>
        <taxon>Pseudomonadales</taxon>
        <taxon>Marinobacteraceae</taxon>
        <taxon>Marinobacter</taxon>
    </lineage>
</organism>